<keyword evidence="8" id="KW-1185">Reference proteome</keyword>
<dbReference type="GO" id="GO:0000124">
    <property type="term" value="C:SAGA complex"/>
    <property type="evidence" value="ECO:0007669"/>
    <property type="project" value="InterPro"/>
</dbReference>
<evidence type="ECO:0000313" key="7">
    <source>
        <dbReference type="EMBL" id="VEU33516.1"/>
    </source>
</evidence>
<evidence type="ECO:0000256" key="4">
    <source>
        <dbReference type="ARBA" id="ARBA00023163"/>
    </source>
</evidence>
<dbReference type="GO" id="GO:0003713">
    <property type="term" value="F:transcription coactivator activity"/>
    <property type="evidence" value="ECO:0007669"/>
    <property type="project" value="TreeGrafter"/>
</dbReference>
<sequence length="460" mass="51093">MPSVPTVQPDARSTLVSFTEDHITQLIREAVQVQHHCKRARFHLSNDKDTKASSIGNVAGASTTSKSKGRVGMLRRRLHADDINMALQWRGSEKIYATGIVGGGRFVNLSSRDDKKVLLEDYLKSEMKMRPPQEVGLTLHWLAVDGVQPNVSQNPPGTGVGGSANANKRKQSAVHLVDDVDEDEDGSRGVQVTQLLPRLLSEELRLYFSRITEAVERGGATPVTRQQQDTALASLIRDPGLQELIPFMINYVTKNLFKHLGNPEHCRTLIRMAQALLGNPHIHLELYLHQLLPAILTMVVAERLSSNPFDNHWILRYEAALCLVQACNLFGEDYATLKARLLKPLSHAIGPDKPLSTRYGGLVAITFFGPKAINAFVLPLALDYWKQSETLLSTCNNLEQRMEIQMCEQATLNALGVFLGPANKDAPEAMGMGWEELEDTFGDRLVMLCTNETEYATCFI</sequence>
<dbReference type="CDD" id="cd08050">
    <property type="entry name" value="TAF6C"/>
    <property type="match status" value="1"/>
</dbReference>
<dbReference type="InterPro" id="IPR016024">
    <property type="entry name" value="ARM-type_fold"/>
</dbReference>
<dbReference type="InterPro" id="IPR046344">
    <property type="entry name" value="TAF6_C_sf"/>
</dbReference>
<protein>
    <recommendedName>
        <fullName evidence="6">TAF6 C-terminal HEAT repeat domain-containing protein</fullName>
    </recommendedName>
</protein>
<dbReference type="SUPFAM" id="SSF48371">
    <property type="entry name" value="ARM repeat"/>
    <property type="match status" value="1"/>
</dbReference>
<keyword evidence="3" id="KW-0805">Transcription regulation</keyword>
<keyword evidence="5" id="KW-0539">Nucleus</keyword>
<dbReference type="AlphaFoldDB" id="A0A448YUQ1"/>
<gene>
    <name evidence="7" type="ORF">PSNMU_V1.4_AUG-EV-PASAV3_0000610</name>
</gene>
<name>A0A448YUQ1_9STRA</name>
<reference evidence="7 8" key="1">
    <citation type="submission" date="2019-01" db="EMBL/GenBank/DDBJ databases">
        <authorList>
            <person name="Ferrante I. M."/>
        </authorList>
    </citation>
    <scope>NUCLEOTIDE SEQUENCE [LARGE SCALE GENOMIC DNA]</scope>
    <source>
        <strain evidence="7 8">B856</strain>
    </source>
</reference>
<evidence type="ECO:0000256" key="2">
    <source>
        <dbReference type="ARBA" id="ARBA00007688"/>
    </source>
</evidence>
<dbReference type="GO" id="GO:0005669">
    <property type="term" value="C:transcription factor TFIID complex"/>
    <property type="evidence" value="ECO:0007669"/>
    <property type="project" value="InterPro"/>
</dbReference>
<evidence type="ECO:0000256" key="5">
    <source>
        <dbReference type="ARBA" id="ARBA00023242"/>
    </source>
</evidence>
<keyword evidence="4" id="KW-0804">Transcription</keyword>
<dbReference type="InterPro" id="IPR011442">
    <property type="entry name" value="TAF6_C"/>
</dbReference>
<dbReference type="GO" id="GO:0016251">
    <property type="term" value="F:RNA polymerase II general transcription initiation factor activity"/>
    <property type="evidence" value="ECO:0007669"/>
    <property type="project" value="InterPro"/>
</dbReference>
<feature type="domain" description="TAF6 C-terminal HEAT repeat" evidence="6">
    <location>
        <begin position="199"/>
        <end position="379"/>
    </location>
</feature>
<dbReference type="PANTHER" id="PTHR10221">
    <property type="entry name" value="TRANSCRIPTION INITIATION FACTOR TFIID SUBUNIT 6"/>
    <property type="match status" value="1"/>
</dbReference>
<dbReference type="PANTHER" id="PTHR10221:SF9">
    <property type="entry name" value="TRANSCRIPTION INITIATION FACTOR TFIID SUBUNIT 6"/>
    <property type="match status" value="1"/>
</dbReference>
<dbReference type="Proteomes" id="UP000291116">
    <property type="component" value="Unassembled WGS sequence"/>
</dbReference>
<evidence type="ECO:0000256" key="3">
    <source>
        <dbReference type="ARBA" id="ARBA00023015"/>
    </source>
</evidence>
<evidence type="ECO:0000259" key="6">
    <source>
        <dbReference type="Pfam" id="PF07571"/>
    </source>
</evidence>
<accession>A0A448YUQ1</accession>
<dbReference type="GO" id="GO:0051123">
    <property type="term" value="P:RNA polymerase II preinitiation complex assembly"/>
    <property type="evidence" value="ECO:0007669"/>
    <property type="project" value="TreeGrafter"/>
</dbReference>
<evidence type="ECO:0000256" key="1">
    <source>
        <dbReference type="ARBA" id="ARBA00004123"/>
    </source>
</evidence>
<proteinExistence type="inferred from homology"/>
<dbReference type="OrthoDB" id="361039at2759"/>
<dbReference type="Gene3D" id="1.25.40.770">
    <property type="entry name" value="TAF6, C-terminal HEAT repeat domain"/>
    <property type="match status" value="1"/>
</dbReference>
<comment type="subcellular location">
    <subcellularLocation>
        <location evidence="1">Nucleus</location>
    </subcellularLocation>
</comment>
<comment type="similarity">
    <text evidence="2">Belongs to the TAF6 family.</text>
</comment>
<evidence type="ECO:0000313" key="8">
    <source>
        <dbReference type="Proteomes" id="UP000291116"/>
    </source>
</evidence>
<dbReference type="InterPro" id="IPR037796">
    <property type="entry name" value="TAF6"/>
</dbReference>
<dbReference type="Pfam" id="PF07571">
    <property type="entry name" value="TAF6_C"/>
    <property type="match status" value="1"/>
</dbReference>
<dbReference type="EMBL" id="CAACVS010000002">
    <property type="protein sequence ID" value="VEU33516.1"/>
    <property type="molecule type" value="Genomic_DNA"/>
</dbReference>
<organism evidence="7 8">
    <name type="scientific">Pseudo-nitzschia multistriata</name>
    <dbReference type="NCBI Taxonomy" id="183589"/>
    <lineage>
        <taxon>Eukaryota</taxon>
        <taxon>Sar</taxon>
        <taxon>Stramenopiles</taxon>
        <taxon>Ochrophyta</taxon>
        <taxon>Bacillariophyta</taxon>
        <taxon>Bacillariophyceae</taxon>
        <taxon>Bacillariophycidae</taxon>
        <taxon>Bacillariales</taxon>
        <taxon>Bacillariaceae</taxon>
        <taxon>Pseudo-nitzschia</taxon>
    </lineage>
</organism>
<dbReference type="GO" id="GO:0046695">
    <property type="term" value="C:SLIK (SAGA-like) complex"/>
    <property type="evidence" value="ECO:0007669"/>
    <property type="project" value="InterPro"/>
</dbReference>